<dbReference type="AlphaFoldDB" id="A0A167HIT8"/>
<gene>
    <name evidence="1" type="ORF">CALVIDRAFT_336611</name>
</gene>
<reference evidence="1 2" key="1">
    <citation type="journal article" date="2016" name="Mol. Biol. Evol.">
        <title>Comparative Genomics of Early-Diverging Mushroom-Forming Fungi Provides Insights into the Origins of Lignocellulose Decay Capabilities.</title>
        <authorList>
            <person name="Nagy L.G."/>
            <person name="Riley R."/>
            <person name="Tritt A."/>
            <person name="Adam C."/>
            <person name="Daum C."/>
            <person name="Floudas D."/>
            <person name="Sun H."/>
            <person name="Yadav J.S."/>
            <person name="Pangilinan J."/>
            <person name="Larsson K.H."/>
            <person name="Matsuura K."/>
            <person name="Barry K."/>
            <person name="Labutti K."/>
            <person name="Kuo R."/>
            <person name="Ohm R.A."/>
            <person name="Bhattacharya S.S."/>
            <person name="Shirouzu T."/>
            <person name="Yoshinaga Y."/>
            <person name="Martin F.M."/>
            <person name="Grigoriev I.V."/>
            <person name="Hibbett D.S."/>
        </authorList>
    </citation>
    <scope>NUCLEOTIDE SEQUENCE [LARGE SCALE GENOMIC DNA]</scope>
    <source>
        <strain evidence="1 2">TUFC12733</strain>
    </source>
</reference>
<dbReference type="Proteomes" id="UP000076738">
    <property type="component" value="Unassembled WGS sequence"/>
</dbReference>
<dbReference type="EMBL" id="KV417319">
    <property type="protein sequence ID" value="KZO91676.1"/>
    <property type="molecule type" value="Genomic_DNA"/>
</dbReference>
<keyword evidence="2" id="KW-1185">Reference proteome</keyword>
<evidence type="ECO:0000313" key="1">
    <source>
        <dbReference type="EMBL" id="KZO91676.1"/>
    </source>
</evidence>
<evidence type="ECO:0000313" key="2">
    <source>
        <dbReference type="Proteomes" id="UP000076738"/>
    </source>
</evidence>
<organism evidence="1 2">
    <name type="scientific">Calocera viscosa (strain TUFC12733)</name>
    <dbReference type="NCBI Taxonomy" id="1330018"/>
    <lineage>
        <taxon>Eukaryota</taxon>
        <taxon>Fungi</taxon>
        <taxon>Dikarya</taxon>
        <taxon>Basidiomycota</taxon>
        <taxon>Agaricomycotina</taxon>
        <taxon>Dacrymycetes</taxon>
        <taxon>Dacrymycetales</taxon>
        <taxon>Dacrymycetaceae</taxon>
        <taxon>Calocera</taxon>
    </lineage>
</organism>
<sequence>MLLGLHAASRKCQQPLPRELSKRGCLARRLPACVVSLSVRFLTQFGTVCIDCGGPSSPAIVRMVFDLSVALGWLDFLQARGASLALAAMRSASILAAPWAGT</sequence>
<name>A0A167HIT8_CALVF</name>
<protein>
    <submittedName>
        <fullName evidence="1">Uncharacterized protein</fullName>
    </submittedName>
</protein>
<accession>A0A167HIT8</accession>
<proteinExistence type="predicted"/>